<gene>
    <name evidence="1" type="ORF">HLB16_20630</name>
</gene>
<organism evidence="1 2">
    <name type="scientific">Cupriavidus gilardii</name>
    <dbReference type="NCBI Taxonomy" id="82541"/>
    <lineage>
        <taxon>Bacteria</taxon>
        <taxon>Pseudomonadati</taxon>
        <taxon>Pseudomonadota</taxon>
        <taxon>Betaproteobacteria</taxon>
        <taxon>Burkholderiales</taxon>
        <taxon>Burkholderiaceae</taxon>
        <taxon>Cupriavidus</taxon>
    </lineage>
</organism>
<dbReference type="Proteomes" id="UP000542973">
    <property type="component" value="Unassembled WGS sequence"/>
</dbReference>
<sequence length="43" mass="4558">MKRITIILTAVLACASGGVWAHSGGTDSQGCHMDHKTGIRHCH</sequence>
<evidence type="ECO:0000313" key="2">
    <source>
        <dbReference type="Proteomes" id="UP000542973"/>
    </source>
</evidence>
<name>A0A6N1BMB4_9BURK</name>
<reference evidence="1 2" key="1">
    <citation type="submission" date="2020-05" db="EMBL/GenBank/DDBJ databases">
        <title>MicrobeNet Type strains.</title>
        <authorList>
            <person name="Nicholson A.C."/>
        </authorList>
    </citation>
    <scope>NUCLEOTIDE SEQUENCE [LARGE SCALE GENOMIC DNA]</scope>
    <source>
        <strain evidence="1 2">ATCC 700815</strain>
    </source>
</reference>
<dbReference type="AlphaFoldDB" id="A0A6N1BMB4"/>
<evidence type="ECO:0000313" key="1">
    <source>
        <dbReference type="EMBL" id="NNH13268.1"/>
    </source>
</evidence>
<protein>
    <submittedName>
        <fullName evidence="1">YHYH domain-containing protein</fullName>
    </submittedName>
</protein>
<accession>A0A6N1BMB4</accession>
<dbReference type="NCBIfam" id="NF033223">
    <property type="entry name" value="YHYH_alt"/>
    <property type="match status" value="1"/>
</dbReference>
<dbReference type="EMBL" id="JABEMD010000043">
    <property type="protein sequence ID" value="NNH13268.1"/>
    <property type="molecule type" value="Genomic_DNA"/>
</dbReference>
<proteinExistence type="predicted"/>
<dbReference type="InterPro" id="IPR047773">
    <property type="entry name" value="YHYH_dom_bact"/>
</dbReference>
<comment type="caution">
    <text evidence="1">The sequence shown here is derived from an EMBL/GenBank/DDBJ whole genome shotgun (WGS) entry which is preliminary data.</text>
</comment>